<dbReference type="Gene3D" id="1.10.555.10">
    <property type="entry name" value="Rho GTPase activation protein"/>
    <property type="match status" value="1"/>
</dbReference>
<sequence length="324" mass="35537">MASSVCRFPFNPTTSEKPPAQAWFRELPTSVLDSLTPQQVMHYNTEDECTQLAKSLPPTEAALLDWAINLMAGVIKYDQINKMNARNIAMVFTPNMTQVQFWSFPRKSGSVVEYDYMSDKNSPVSSRNDSLESVDQSKPERHEQHREVVNIEGVLEKLSLRKGVRRLCRYPVFQLSKTAKKSGSVIVDARGGGKCSTQFYSFFGEAYTYPAFWLGQTSGLVDEAGNPTGGLFGTAIATIGMLSTATYVLTMDMFGPIADNPESVREITDVLDAAGNTTKATTKGFAIGSAALAFFLLFSACMDEVASFAHISFTQASSHFSSLN</sequence>
<feature type="compositionally biased region" description="Basic and acidic residues" evidence="11">
    <location>
        <begin position="135"/>
        <end position="144"/>
    </location>
</feature>
<dbReference type="PANTHER" id="PTHR23177:SF70">
    <property type="entry name" value="RHO GTPASE ACTIVATING PROTEIN WITH PAK-BOX_P21-RHO-BINDING DOMAIN-CONTAINING PROTEIN-RELATED"/>
    <property type="match status" value="1"/>
</dbReference>
<dbReference type="InterPro" id="IPR044785">
    <property type="entry name" value="RopGAP1-5"/>
</dbReference>
<protein>
    <recommendedName>
        <fullName evidence="2">H(+)-exporting diphosphatase</fullName>
        <ecNumber evidence="2">7.1.3.1</ecNumber>
    </recommendedName>
</protein>
<evidence type="ECO:0000256" key="8">
    <source>
        <dbReference type="ARBA" id="ARBA00022989"/>
    </source>
</evidence>
<accession>A0AAP0H661</accession>
<keyword evidence="9" id="KW-0406">Ion transport</keyword>
<feature type="compositionally biased region" description="Polar residues" evidence="11">
    <location>
        <begin position="119"/>
        <end position="134"/>
    </location>
</feature>
<dbReference type="AlphaFoldDB" id="A0AAP0H661"/>
<dbReference type="GO" id="GO:0016020">
    <property type="term" value="C:membrane"/>
    <property type="evidence" value="ECO:0007669"/>
    <property type="project" value="InterPro"/>
</dbReference>
<evidence type="ECO:0000256" key="5">
    <source>
        <dbReference type="ARBA" id="ARBA00022692"/>
    </source>
</evidence>
<name>A0AAP0H661_9ASTR</name>
<dbReference type="PROSITE" id="PS50238">
    <property type="entry name" value="RHOGAP"/>
    <property type="match status" value="1"/>
</dbReference>
<dbReference type="Pfam" id="PF00620">
    <property type="entry name" value="RhoGAP"/>
    <property type="match status" value="1"/>
</dbReference>
<keyword evidence="7" id="KW-1278">Translocase</keyword>
<dbReference type="EC" id="7.1.3.1" evidence="2"/>
<evidence type="ECO:0000256" key="1">
    <source>
        <dbReference type="ARBA" id="ARBA00004127"/>
    </source>
</evidence>
<feature type="region of interest" description="Disordered" evidence="11">
    <location>
        <begin position="119"/>
        <end position="144"/>
    </location>
</feature>
<dbReference type="GO" id="GO:0007165">
    <property type="term" value="P:signal transduction"/>
    <property type="evidence" value="ECO:0007669"/>
    <property type="project" value="InterPro"/>
</dbReference>
<comment type="subcellular location">
    <subcellularLocation>
        <location evidence="1">Endomembrane system</location>
        <topology evidence="1">Multi-pass membrane protein</topology>
    </subcellularLocation>
</comment>
<organism evidence="13 14">
    <name type="scientific">Deinandra increscens subsp. villosa</name>
    <dbReference type="NCBI Taxonomy" id="3103831"/>
    <lineage>
        <taxon>Eukaryota</taxon>
        <taxon>Viridiplantae</taxon>
        <taxon>Streptophyta</taxon>
        <taxon>Embryophyta</taxon>
        <taxon>Tracheophyta</taxon>
        <taxon>Spermatophyta</taxon>
        <taxon>Magnoliopsida</taxon>
        <taxon>eudicotyledons</taxon>
        <taxon>Gunneridae</taxon>
        <taxon>Pentapetalae</taxon>
        <taxon>asterids</taxon>
        <taxon>campanulids</taxon>
        <taxon>Asterales</taxon>
        <taxon>Asteraceae</taxon>
        <taxon>Asteroideae</taxon>
        <taxon>Heliantheae alliance</taxon>
        <taxon>Madieae</taxon>
        <taxon>Madiinae</taxon>
        <taxon>Deinandra</taxon>
    </lineage>
</organism>
<evidence type="ECO:0000256" key="2">
    <source>
        <dbReference type="ARBA" id="ARBA00013242"/>
    </source>
</evidence>
<evidence type="ECO:0000256" key="11">
    <source>
        <dbReference type="SAM" id="MobiDB-lite"/>
    </source>
</evidence>
<evidence type="ECO:0000256" key="4">
    <source>
        <dbReference type="ARBA" id="ARBA00022468"/>
    </source>
</evidence>
<dbReference type="PANTHER" id="PTHR23177">
    <property type="entry name" value="MKIAA1688 PROTEIN"/>
    <property type="match status" value="1"/>
</dbReference>
<evidence type="ECO:0000256" key="6">
    <source>
        <dbReference type="ARBA" id="ARBA00022842"/>
    </source>
</evidence>
<evidence type="ECO:0000256" key="10">
    <source>
        <dbReference type="ARBA" id="ARBA00023136"/>
    </source>
</evidence>
<evidence type="ECO:0000256" key="9">
    <source>
        <dbReference type="ARBA" id="ARBA00023065"/>
    </source>
</evidence>
<evidence type="ECO:0000313" key="14">
    <source>
        <dbReference type="Proteomes" id="UP001408789"/>
    </source>
</evidence>
<dbReference type="Pfam" id="PF03030">
    <property type="entry name" value="H_PPase"/>
    <property type="match status" value="1"/>
</dbReference>
<dbReference type="EMBL" id="JBCNJP010000009">
    <property type="protein sequence ID" value="KAK9073182.1"/>
    <property type="molecule type" value="Genomic_DNA"/>
</dbReference>
<gene>
    <name evidence="13" type="ORF">SSX86_007506</name>
</gene>
<keyword evidence="10" id="KW-0472">Membrane</keyword>
<evidence type="ECO:0000256" key="3">
    <source>
        <dbReference type="ARBA" id="ARBA00022448"/>
    </source>
</evidence>
<feature type="domain" description="Rho-GAP" evidence="12">
    <location>
        <begin position="1"/>
        <end position="132"/>
    </location>
</feature>
<dbReference type="GO" id="GO:0012505">
    <property type="term" value="C:endomembrane system"/>
    <property type="evidence" value="ECO:0007669"/>
    <property type="project" value="UniProtKB-SubCell"/>
</dbReference>
<keyword evidence="5" id="KW-0812">Transmembrane</keyword>
<dbReference type="InterPro" id="IPR008936">
    <property type="entry name" value="Rho_GTPase_activation_prot"/>
</dbReference>
<keyword evidence="3" id="KW-0813">Transport</keyword>
<keyword evidence="4" id="KW-0343">GTPase activation</keyword>
<evidence type="ECO:0000313" key="13">
    <source>
        <dbReference type="EMBL" id="KAK9073182.1"/>
    </source>
</evidence>
<dbReference type="GO" id="GO:0005096">
    <property type="term" value="F:GTPase activator activity"/>
    <property type="evidence" value="ECO:0007669"/>
    <property type="project" value="UniProtKB-KW"/>
</dbReference>
<dbReference type="SUPFAM" id="SSF48350">
    <property type="entry name" value="GTPase activation domain, GAP"/>
    <property type="match status" value="1"/>
</dbReference>
<keyword evidence="6" id="KW-0460">Magnesium</keyword>
<evidence type="ECO:0000256" key="7">
    <source>
        <dbReference type="ARBA" id="ARBA00022967"/>
    </source>
</evidence>
<comment type="caution">
    <text evidence="13">The sequence shown here is derived from an EMBL/GenBank/DDBJ whole genome shotgun (WGS) entry which is preliminary data.</text>
</comment>
<evidence type="ECO:0000259" key="12">
    <source>
        <dbReference type="PROSITE" id="PS50238"/>
    </source>
</evidence>
<dbReference type="Proteomes" id="UP001408789">
    <property type="component" value="Unassembled WGS sequence"/>
</dbReference>
<proteinExistence type="predicted"/>
<dbReference type="InterPro" id="IPR004131">
    <property type="entry name" value="PPase-energised_H-pump"/>
</dbReference>
<dbReference type="InterPro" id="IPR000198">
    <property type="entry name" value="RhoGAP_dom"/>
</dbReference>
<dbReference type="GO" id="GO:0009678">
    <property type="term" value="F:diphosphate hydrolysis-driven proton transmembrane transporter activity"/>
    <property type="evidence" value="ECO:0007669"/>
    <property type="project" value="UniProtKB-EC"/>
</dbReference>
<dbReference type="GO" id="GO:0004427">
    <property type="term" value="F:inorganic diphosphate phosphatase activity"/>
    <property type="evidence" value="ECO:0007669"/>
    <property type="project" value="InterPro"/>
</dbReference>
<keyword evidence="14" id="KW-1185">Reference proteome</keyword>
<keyword evidence="8" id="KW-1133">Transmembrane helix</keyword>
<reference evidence="13 14" key="1">
    <citation type="submission" date="2024-04" db="EMBL/GenBank/DDBJ databases">
        <title>The reference genome of an endangered Asteraceae, Deinandra increscens subsp. villosa, native to the Central Coast of California.</title>
        <authorList>
            <person name="Guilliams M."/>
            <person name="Hasenstab-Lehman K."/>
            <person name="Meyer R."/>
            <person name="Mcevoy S."/>
        </authorList>
    </citation>
    <scope>NUCLEOTIDE SEQUENCE [LARGE SCALE GENOMIC DNA]</scope>
    <source>
        <tissue evidence="13">Leaf</tissue>
    </source>
</reference>